<dbReference type="HOGENOM" id="CLU_758585_0_0_1"/>
<reference evidence="1 2" key="1">
    <citation type="journal article" date="2014" name="BMC Genomics">
        <title>Genome sequencing of four Aureobasidium pullulans varieties: biotechnological potential, stress tolerance, and description of new species.</title>
        <authorList>
            <person name="Gostin Ar C."/>
            <person name="Ohm R.A."/>
            <person name="Kogej T."/>
            <person name="Sonjak S."/>
            <person name="Turk M."/>
            <person name="Zajc J."/>
            <person name="Zalar P."/>
            <person name="Grube M."/>
            <person name="Sun H."/>
            <person name="Han J."/>
            <person name="Sharma A."/>
            <person name="Chiniquy J."/>
            <person name="Ngan C.Y."/>
            <person name="Lipzen A."/>
            <person name="Barry K."/>
            <person name="Grigoriev I.V."/>
            <person name="Gunde-Cimerman N."/>
        </authorList>
    </citation>
    <scope>NUCLEOTIDE SEQUENCE [LARGE SCALE GENOMIC DNA]</scope>
    <source>
        <strain evidence="1 2">EXF-150</strain>
    </source>
</reference>
<proteinExistence type="predicted"/>
<evidence type="ECO:0000313" key="1">
    <source>
        <dbReference type="EMBL" id="KEQ86221.1"/>
    </source>
</evidence>
<evidence type="ECO:0000313" key="2">
    <source>
        <dbReference type="Proteomes" id="UP000030706"/>
    </source>
</evidence>
<gene>
    <name evidence="1" type="ORF">M438DRAFT_389881</name>
</gene>
<name>A0A074YH91_AURPU</name>
<dbReference type="OrthoDB" id="10661768at2759"/>
<organism evidence="1 2">
    <name type="scientific">Aureobasidium pullulans EXF-150</name>
    <dbReference type="NCBI Taxonomy" id="1043002"/>
    <lineage>
        <taxon>Eukaryota</taxon>
        <taxon>Fungi</taxon>
        <taxon>Dikarya</taxon>
        <taxon>Ascomycota</taxon>
        <taxon>Pezizomycotina</taxon>
        <taxon>Dothideomycetes</taxon>
        <taxon>Dothideomycetidae</taxon>
        <taxon>Dothideales</taxon>
        <taxon>Saccotheciaceae</taxon>
        <taxon>Aureobasidium</taxon>
    </lineage>
</organism>
<dbReference type="GeneID" id="40751352"/>
<accession>A0A074YH91</accession>
<protein>
    <submittedName>
        <fullName evidence="1">Uncharacterized protein</fullName>
    </submittedName>
</protein>
<dbReference type="EMBL" id="KL584978">
    <property type="protein sequence ID" value="KEQ86221.1"/>
    <property type="molecule type" value="Genomic_DNA"/>
</dbReference>
<dbReference type="RefSeq" id="XP_029762408.1">
    <property type="nucleotide sequence ID" value="XM_029909046.1"/>
</dbReference>
<dbReference type="Proteomes" id="UP000030706">
    <property type="component" value="Unassembled WGS sequence"/>
</dbReference>
<keyword evidence="2" id="KW-1185">Reference proteome</keyword>
<sequence length="365" mass="41191">MAQDEDILNILRCQHCEQLNSKCDKLYNLMHSTASCTRCTTDGHACQDGDNITKVSVFRKTAVNDLVPSNVRPDFIKIFDDTAIHNPLLLLVAVAFVSASPTYNDINQVATIYKIILDRRPKWIIGKTNSEREARLVFNIIMGPLALHYAHHVGRASSTIHKQINSAAFMLSSCWAMTTSWDAYFESSTNGAPLYLTVMNSVDVSQVATLPPVKHFEILINSLTLGDGTKNELKSAVEDCYKIAINITADENNTSTNYSNIAIFRWLSISTYEPDPEATVQEQLIWSLILCHWAMLCQRRKKVWYFEDIAAPLFNEFLADLREAGILDDDTTWPIWREGLRYLANTAALSLEDMIFIPGSVDEDR</sequence>
<dbReference type="AlphaFoldDB" id="A0A074YH91"/>